<dbReference type="InterPro" id="IPR029962">
    <property type="entry name" value="TBL"/>
</dbReference>
<evidence type="ECO:0000313" key="11">
    <source>
        <dbReference type="Proteomes" id="UP001408789"/>
    </source>
</evidence>
<dbReference type="GO" id="GO:0016413">
    <property type="term" value="F:O-acetyltransferase activity"/>
    <property type="evidence" value="ECO:0007669"/>
    <property type="project" value="InterPro"/>
</dbReference>
<evidence type="ECO:0000256" key="5">
    <source>
        <dbReference type="ARBA" id="ARBA00022989"/>
    </source>
</evidence>
<gene>
    <name evidence="10" type="ORF">SSX86_028283</name>
</gene>
<evidence type="ECO:0000313" key="10">
    <source>
        <dbReference type="EMBL" id="KAK9051655.1"/>
    </source>
</evidence>
<dbReference type="InterPro" id="IPR026057">
    <property type="entry name" value="TBL_C"/>
</dbReference>
<dbReference type="GO" id="GO:0016020">
    <property type="term" value="C:membrane"/>
    <property type="evidence" value="ECO:0007669"/>
    <property type="project" value="UniProtKB-SubCell"/>
</dbReference>
<dbReference type="GO" id="GO:0005794">
    <property type="term" value="C:Golgi apparatus"/>
    <property type="evidence" value="ECO:0007669"/>
    <property type="project" value="TreeGrafter"/>
</dbReference>
<evidence type="ECO:0000259" key="9">
    <source>
        <dbReference type="Pfam" id="PF14416"/>
    </source>
</evidence>
<accession>A0AAP0C8F5</accession>
<dbReference type="AlphaFoldDB" id="A0AAP0C8F5"/>
<feature type="domain" description="Trichome birefringence-like C-terminal" evidence="8">
    <location>
        <begin position="123"/>
        <end position="237"/>
    </location>
</feature>
<feature type="signal peptide" evidence="7">
    <location>
        <begin position="1"/>
        <end position="25"/>
    </location>
</feature>
<organism evidence="10 11">
    <name type="scientific">Deinandra increscens subsp. villosa</name>
    <dbReference type="NCBI Taxonomy" id="3103831"/>
    <lineage>
        <taxon>Eukaryota</taxon>
        <taxon>Viridiplantae</taxon>
        <taxon>Streptophyta</taxon>
        <taxon>Embryophyta</taxon>
        <taxon>Tracheophyta</taxon>
        <taxon>Spermatophyta</taxon>
        <taxon>Magnoliopsida</taxon>
        <taxon>eudicotyledons</taxon>
        <taxon>Gunneridae</taxon>
        <taxon>Pentapetalae</taxon>
        <taxon>asterids</taxon>
        <taxon>campanulids</taxon>
        <taxon>Asterales</taxon>
        <taxon>Asteraceae</taxon>
        <taxon>Asteroideae</taxon>
        <taxon>Heliantheae alliance</taxon>
        <taxon>Madieae</taxon>
        <taxon>Madiinae</taxon>
        <taxon>Deinandra</taxon>
    </lineage>
</organism>
<dbReference type="Proteomes" id="UP001408789">
    <property type="component" value="Unassembled WGS sequence"/>
</dbReference>
<dbReference type="PANTHER" id="PTHR32285:SF264">
    <property type="entry name" value="PMR5 DOMAIN, PC-ESTERASE"/>
    <property type="match status" value="1"/>
</dbReference>
<evidence type="ECO:0000259" key="8">
    <source>
        <dbReference type="Pfam" id="PF13839"/>
    </source>
</evidence>
<evidence type="ECO:0008006" key="12">
    <source>
        <dbReference type="Google" id="ProtNLM"/>
    </source>
</evidence>
<dbReference type="EMBL" id="JBCNJP010000027">
    <property type="protein sequence ID" value="KAK9051655.1"/>
    <property type="molecule type" value="Genomic_DNA"/>
</dbReference>
<evidence type="ECO:0000256" key="4">
    <source>
        <dbReference type="ARBA" id="ARBA00022968"/>
    </source>
</evidence>
<evidence type="ECO:0000256" key="7">
    <source>
        <dbReference type="SAM" id="SignalP"/>
    </source>
</evidence>
<feature type="chain" id="PRO_5042991267" description="Trichome birefringence-like N-terminal domain-containing protein" evidence="7">
    <location>
        <begin position="26"/>
        <end position="456"/>
    </location>
</feature>
<name>A0AAP0C8F5_9ASTR</name>
<comment type="caution">
    <text evidence="10">The sequence shown here is derived from an EMBL/GenBank/DDBJ whole genome shotgun (WGS) entry which is preliminary data.</text>
</comment>
<comment type="similarity">
    <text evidence="2">Belongs to the PC-esterase family. TBL subfamily.</text>
</comment>
<evidence type="ECO:0000256" key="2">
    <source>
        <dbReference type="ARBA" id="ARBA00007727"/>
    </source>
</evidence>
<evidence type="ECO:0000256" key="3">
    <source>
        <dbReference type="ARBA" id="ARBA00022692"/>
    </source>
</evidence>
<dbReference type="PANTHER" id="PTHR32285">
    <property type="entry name" value="PROTEIN TRICHOME BIREFRINGENCE-LIKE 9-RELATED"/>
    <property type="match status" value="1"/>
</dbReference>
<keyword evidence="4" id="KW-0735">Signal-anchor</keyword>
<sequence>MGLGYQSKIFLLLVQLQLLVVVLLAETEVLSLSTYSKSSSSNFSSSLRGRIVGRKVGRGRGKGRGRGLLGCDLYTGRWVEDTSYPLYAASSCPFIDSEFDCLKHGRSDTQYLKYAWKPDSCNLPRFNGVDLLNKWRGKKVMFVGDSLSLNQWESLACLLHASVPNSKTTFLRRDILTSLAFQDYNVTIYLYRTPYLVDIVKKSIGRVLSLDSINGGDTWKAMDVLVFNSWHWWTHTGDLQPDILTSLAFQDYNVTIYLYRTPYLVDIVKKSIGRVLSLDSINGGDTWKAMDVLVFNSWHWWTHTGDLQPFDYIQDGSAVSKDMDRLAAYYKGMSTWGKWVDLNVDPLKTKVFFQGISPTHYMGKEWGSSSRNCYGELQPIEGSSYPTGLPAAQVVLNKVLSSIKKPVTLLDITTLSQLRKDAHPSSYSDSGVDCSHWCVPGLPDTWNQLMYASFLN</sequence>
<protein>
    <recommendedName>
        <fullName evidence="12">Trichome birefringence-like N-terminal domain-containing protein</fullName>
    </recommendedName>
</protein>
<comment type="subcellular location">
    <subcellularLocation>
        <location evidence="1">Membrane</location>
        <topology evidence="1">Single-pass membrane protein</topology>
    </subcellularLocation>
</comment>
<dbReference type="InterPro" id="IPR025846">
    <property type="entry name" value="TBL_N"/>
</dbReference>
<keyword evidence="3" id="KW-0812">Transmembrane</keyword>
<feature type="domain" description="Trichome birefringence-like C-terminal" evidence="8">
    <location>
        <begin position="244"/>
        <end position="452"/>
    </location>
</feature>
<keyword evidence="6" id="KW-0472">Membrane</keyword>
<evidence type="ECO:0000256" key="6">
    <source>
        <dbReference type="ARBA" id="ARBA00023136"/>
    </source>
</evidence>
<dbReference type="Pfam" id="PF13839">
    <property type="entry name" value="PC-Esterase"/>
    <property type="match status" value="2"/>
</dbReference>
<evidence type="ECO:0000256" key="1">
    <source>
        <dbReference type="ARBA" id="ARBA00004167"/>
    </source>
</evidence>
<keyword evidence="7" id="KW-0732">Signal</keyword>
<feature type="domain" description="Trichome birefringence-like N-terminal" evidence="9">
    <location>
        <begin position="70"/>
        <end position="122"/>
    </location>
</feature>
<proteinExistence type="inferred from homology"/>
<keyword evidence="11" id="KW-1185">Reference proteome</keyword>
<dbReference type="Pfam" id="PF14416">
    <property type="entry name" value="PMR5N"/>
    <property type="match status" value="1"/>
</dbReference>
<keyword evidence="5" id="KW-1133">Transmembrane helix</keyword>
<reference evidence="10 11" key="1">
    <citation type="submission" date="2024-04" db="EMBL/GenBank/DDBJ databases">
        <title>The reference genome of an endangered Asteraceae, Deinandra increscens subsp. villosa, native to the Central Coast of California.</title>
        <authorList>
            <person name="Guilliams M."/>
            <person name="Hasenstab-Lehman K."/>
            <person name="Meyer R."/>
            <person name="Mcevoy S."/>
        </authorList>
    </citation>
    <scope>NUCLEOTIDE SEQUENCE [LARGE SCALE GENOMIC DNA]</scope>
    <source>
        <tissue evidence="10">Leaf</tissue>
    </source>
</reference>